<keyword evidence="10 17" id="KW-0067">ATP-binding</keyword>
<dbReference type="GO" id="GO:0004674">
    <property type="term" value="F:protein serine/threonine kinase activity"/>
    <property type="evidence" value="ECO:0007669"/>
    <property type="project" value="UniProtKB-KW"/>
</dbReference>
<dbReference type="Gene3D" id="3.30.430.20">
    <property type="entry name" value="Gnk2 domain, C-X8-C-X2-C motif"/>
    <property type="match status" value="2"/>
</dbReference>
<keyword evidence="5 18" id="KW-0812">Transmembrane</keyword>
<dbReference type="Pfam" id="PF01657">
    <property type="entry name" value="Stress-antifung"/>
    <property type="match status" value="2"/>
</dbReference>
<comment type="catalytic activity">
    <reaction evidence="15">
        <text>L-seryl-[protein] + ATP = O-phospho-L-seryl-[protein] + ADP + H(+)</text>
        <dbReference type="Rhea" id="RHEA:17989"/>
        <dbReference type="Rhea" id="RHEA-COMP:9863"/>
        <dbReference type="Rhea" id="RHEA-COMP:11604"/>
        <dbReference type="ChEBI" id="CHEBI:15378"/>
        <dbReference type="ChEBI" id="CHEBI:29999"/>
        <dbReference type="ChEBI" id="CHEBI:30616"/>
        <dbReference type="ChEBI" id="CHEBI:83421"/>
        <dbReference type="ChEBI" id="CHEBI:456216"/>
    </reaction>
</comment>
<evidence type="ECO:0000313" key="22">
    <source>
        <dbReference type="EMBL" id="KAK7269970.1"/>
    </source>
</evidence>
<feature type="domain" description="Protein kinase" evidence="20">
    <location>
        <begin position="349"/>
        <end position="635"/>
    </location>
</feature>
<dbReference type="Gene3D" id="1.10.510.10">
    <property type="entry name" value="Transferase(Phosphotransferase) domain 1"/>
    <property type="match status" value="1"/>
</dbReference>
<dbReference type="InterPro" id="IPR001245">
    <property type="entry name" value="Ser-Thr/Tyr_kinase_cat_dom"/>
</dbReference>
<keyword evidence="6 19" id="KW-0732">Signal</keyword>
<dbReference type="SMART" id="SM00220">
    <property type="entry name" value="S_TKc"/>
    <property type="match status" value="1"/>
</dbReference>
<feature type="transmembrane region" description="Helical" evidence="18">
    <location>
        <begin position="285"/>
        <end position="306"/>
    </location>
</feature>
<dbReference type="Pfam" id="PF07714">
    <property type="entry name" value="PK_Tyr_Ser-Thr"/>
    <property type="match status" value="1"/>
</dbReference>
<dbReference type="AlphaFoldDB" id="A0AAN9F9R2"/>
<keyword evidence="4" id="KW-0808">Transferase</keyword>
<gene>
    <name evidence="22" type="ORF">RIF29_22797</name>
</gene>
<evidence type="ECO:0000256" key="10">
    <source>
        <dbReference type="ARBA" id="ARBA00022840"/>
    </source>
</evidence>
<dbReference type="FunFam" id="3.30.430.20:FF:000013">
    <property type="entry name" value="Cysteine-rich RLK (RECEPTOR-like protein kinase) 23"/>
    <property type="match status" value="1"/>
</dbReference>
<keyword evidence="13" id="KW-0675">Receptor</keyword>
<keyword evidence="7" id="KW-0677">Repeat</keyword>
<dbReference type="EMBL" id="JAYWIO010000004">
    <property type="protein sequence ID" value="KAK7269970.1"/>
    <property type="molecule type" value="Genomic_DNA"/>
</dbReference>
<evidence type="ECO:0000256" key="17">
    <source>
        <dbReference type="PROSITE-ProRule" id="PRU10141"/>
    </source>
</evidence>
<dbReference type="InterPro" id="IPR008271">
    <property type="entry name" value="Ser/Thr_kinase_AS"/>
</dbReference>
<evidence type="ECO:0000256" key="1">
    <source>
        <dbReference type="ARBA" id="ARBA00004167"/>
    </source>
</evidence>
<dbReference type="GO" id="GO:0005886">
    <property type="term" value="C:plasma membrane"/>
    <property type="evidence" value="ECO:0007669"/>
    <property type="project" value="TreeGrafter"/>
</dbReference>
<protein>
    <recommendedName>
        <fullName evidence="24">Cysteine-rich receptor-like protein kinase 10</fullName>
    </recommendedName>
</protein>
<keyword evidence="12 18" id="KW-0472">Membrane</keyword>
<organism evidence="22 23">
    <name type="scientific">Crotalaria pallida</name>
    <name type="common">Smooth rattlebox</name>
    <name type="synonym">Crotalaria striata</name>
    <dbReference type="NCBI Taxonomy" id="3830"/>
    <lineage>
        <taxon>Eukaryota</taxon>
        <taxon>Viridiplantae</taxon>
        <taxon>Streptophyta</taxon>
        <taxon>Embryophyta</taxon>
        <taxon>Tracheophyta</taxon>
        <taxon>Spermatophyta</taxon>
        <taxon>Magnoliopsida</taxon>
        <taxon>eudicotyledons</taxon>
        <taxon>Gunneridae</taxon>
        <taxon>Pentapetalae</taxon>
        <taxon>rosids</taxon>
        <taxon>fabids</taxon>
        <taxon>Fabales</taxon>
        <taxon>Fabaceae</taxon>
        <taxon>Papilionoideae</taxon>
        <taxon>50 kb inversion clade</taxon>
        <taxon>genistoids sensu lato</taxon>
        <taxon>core genistoids</taxon>
        <taxon>Crotalarieae</taxon>
        <taxon>Crotalaria</taxon>
    </lineage>
</organism>
<dbReference type="PANTHER" id="PTHR27002">
    <property type="entry name" value="RECEPTOR-LIKE SERINE/THREONINE-PROTEIN KINASE SD1-8"/>
    <property type="match status" value="1"/>
</dbReference>
<evidence type="ECO:0000256" key="19">
    <source>
        <dbReference type="SAM" id="SignalP"/>
    </source>
</evidence>
<dbReference type="PROSITE" id="PS00107">
    <property type="entry name" value="PROTEIN_KINASE_ATP"/>
    <property type="match status" value="1"/>
</dbReference>
<dbReference type="FunFam" id="1.10.510.10:FF:000129">
    <property type="entry name" value="cysteine-rich receptor-like protein kinase 10"/>
    <property type="match status" value="1"/>
</dbReference>
<dbReference type="GO" id="GO:0005524">
    <property type="term" value="F:ATP binding"/>
    <property type="evidence" value="ECO:0007669"/>
    <property type="project" value="UniProtKB-UniRule"/>
</dbReference>
<evidence type="ECO:0000256" key="7">
    <source>
        <dbReference type="ARBA" id="ARBA00022737"/>
    </source>
</evidence>
<evidence type="ECO:0000256" key="14">
    <source>
        <dbReference type="ARBA" id="ARBA00023180"/>
    </source>
</evidence>
<evidence type="ECO:0000256" key="2">
    <source>
        <dbReference type="ARBA" id="ARBA00022527"/>
    </source>
</evidence>
<evidence type="ECO:0000259" key="21">
    <source>
        <dbReference type="PROSITE" id="PS51473"/>
    </source>
</evidence>
<sequence length="674" mass="74103">MASNSINLVFPFILISISFLNNLAITEAQGPTHLYQNCSTNITTANSPFQLNLHTLLSYLSSNATGNTEFYNTTVTATNPSDTVYGLFMCRGDFPSCTQCVVNATDKLSSECSLSKAAVIWYDECMVRYNNTLFFSIMAMRPRIFLLNTANISNQASFMGLLFDTMNKTADEAANAPILAKKYATKEANISGFQKLYCLTQCTPDLSPRDCRECLSLAIGNLPHCCEGKQGGRALFSSCNIRYELYPFYHSTTPAPSPAPSGLVPLPPTNNSNSGGSGGISSGTIVAIVVPISVAVLLFILGICFLSKRAAKAKKHDSAQEPKTASDITSTVESLRFDFSTIEAATNEFSQANKLGEGGFGEVYKGLLPNGQEIAVKRLSKSSGQGGEEFKNEVELVAKLQHRNLVRLLGFCLQGEEKILVYEFVVNKSLDYILFDPEKQSVLDWPKRYKIIGGTARGIQYLHEDSRLKIIHRDLKASNILLDGDMNPKISDFGMARLFGVDQTQGNTDRIVGTYGYMSPEYAMHGEFSVKSDVYSYGVLILEIISGKKNSSFYQTDAAEDLLTYAWKLWKDGAPLELMDLSLKESYTSNEVIRCIHIGLLCVQEDPVERPTMATIVLMLESNTVTLPVPNEPAFFLHSGTDANMPKELQFSQSATVSIPQSVNEMSISEIDPR</sequence>
<feature type="domain" description="Gnk2-homologous" evidence="21">
    <location>
        <begin position="140"/>
        <end position="248"/>
    </location>
</feature>
<evidence type="ECO:0000256" key="4">
    <source>
        <dbReference type="ARBA" id="ARBA00022679"/>
    </source>
</evidence>
<dbReference type="FunFam" id="3.30.200.20:FF:000959">
    <property type="entry name" value="Cysteine-rich receptor-like protein kinase 17"/>
    <property type="match status" value="1"/>
</dbReference>
<evidence type="ECO:0000256" key="12">
    <source>
        <dbReference type="ARBA" id="ARBA00023136"/>
    </source>
</evidence>
<dbReference type="InterPro" id="IPR002902">
    <property type="entry name" value="GNK2"/>
</dbReference>
<dbReference type="InterPro" id="IPR011009">
    <property type="entry name" value="Kinase-like_dom_sf"/>
</dbReference>
<reference evidence="22 23" key="1">
    <citation type="submission" date="2024-01" db="EMBL/GenBank/DDBJ databases">
        <title>The genomes of 5 underutilized Papilionoideae crops provide insights into root nodulation and disease resistanc.</title>
        <authorList>
            <person name="Yuan L."/>
        </authorList>
    </citation>
    <scope>NUCLEOTIDE SEQUENCE [LARGE SCALE GENOMIC DNA]</scope>
    <source>
        <strain evidence="22">ZHUSHIDOU_FW_LH</strain>
        <tissue evidence="22">Leaf</tissue>
    </source>
</reference>
<evidence type="ECO:0000256" key="3">
    <source>
        <dbReference type="ARBA" id="ARBA00022553"/>
    </source>
</evidence>
<evidence type="ECO:0000256" key="13">
    <source>
        <dbReference type="ARBA" id="ARBA00023170"/>
    </source>
</evidence>
<evidence type="ECO:0000259" key="20">
    <source>
        <dbReference type="PROSITE" id="PS50011"/>
    </source>
</evidence>
<dbReference type="InterPro" id="IPR000719">
    <property type="entry name" value="Prot_kinase_dom"/>
</dbReference>
<dbReference type="GO" id="GO:0042742">
    <property type="term" value="P:defense response to bacterium"/>
    <property type="evidence" value="ECO:0007669"/>
    <property type="project" value="TreeGrafter"/>
</dbReference>
<keyword evidence="2" id="KW-0723">Serine/threonine-protein kinase</keyword>
<dbReference type="CDD" id="cd14066">
    <property type="entry name" value="STKc_IRAK"/>
    <property type="match status" value="1"/>
</dbReference>
<evidence type="ECO:0000256" key="16">
    <source>
        <dbReference type="ARBA" id="ARBA00047951"/>
    </source>
</evidence>
<evidence type="ECO:0000256" key="15">
    <source>
        <dbReference type="ARBA" id="ARBA00047558"/>
    </source>
</evidence>
<keyword evidence="23" id="KW-1185">Reference proteome</keyword>
<keyword evidence="14" id="KW-0325">Glycoprotein</keyword>
<evidence type="ECO:0000256" key="9">
    <source>
        <dbReference type="ARBA" id="ARBA00022777"/>
    </source>
</evidence>
<accession>A0AAN9F9R2</accession>
<dbReference type="InterPro" id="IPR017441">
    <property type="entry name" value="Protein_kinase_ATP_BS"/>
</dbReference>
<dbReference type="Proteomes" id="UP001372338">
    <property type="component" value="Unassembled WGS sequence"/>
</dbReference>
<comment type="catalytic activity">
    <reaction evidence="16">
        <text>L-threonyl-[protein] + ATP = O-phospho-L-threonyl-[protein] + ADP + H(+)</text>
        <dbReference type="Rhea" id="RHEA:46608"/>
        <dbReference type="Rhea" id="RHEA-COMP:11060"/>
        <dbReference type="Rhea" id="RHEA-COMP:11605"/>
        <dbReference type="ChEBI" id="CHEBI:15378"/>
        <dbReference type="ChEBI" id="CHEBI:30013"/>
        <dbReference type="ChEBI" id="CHEBI:30616"/>
        <dbReference type="ChEBI" id="CHEBI:61977"/>
        <dbReference type="ChEBI" id="CHEBI:456216"/>
    </reaction>
</comment>
<keyword evidence="8 17" id="KW-0547">Nucleotide-binding</keyword>
<dbReference type="PROSITE" id="PS51473">
    <property type="entry name" value="GNK2"/>
    <property type="match status" value="2"/>
</dbReference>
<name>A0AAN9F9R2_CROPI</name>
<keyword evidence="9" id="KW-0418">Kinase</keyword>
<evidence type="ECO:0000256" key="8">
    <source>
        <dbReference type="ARBA" id="ARBA00022741"/>
    </source>
</evidence>
<keyword evidence="11 18" id="KW-1133">Transmembrane helix</keyword>
<keyword evidence="3" id="KW-0597">Phosphoprotein</keyword>
<feature type="chain" id="PRO_5042836441" description="Cysteine-rich receptor-like protein kinase 10" evidence="19">
    <location>
        <begin position="29"/>
        <end position="674"/>
    </location>
</feature>
<evidence type="ECO:0000256" key="11">
    <source>
        <dbReference type="ARBA" id="ARBA00022989"/>
    </source>
</evidence>
<dbReference type="Gene3D" id="3.30.200.20">
    <property type="entry name" value="Phosphorylase Kinase, domain 1"/>
    <property type="match status" value="1"/>
</dbReference>
<evidence type="ECO:0008006" key="24">
    <source>
        <dbReference type="Google" id="ProtNLM"/>
    </source>
</evidence>
<evidence type="ECO:0000256" key="6">
    <source>
        <dbReference type="ARBA" id="ARBA00022729"/>
    </source>
</evidence>
<feature type="binding site" evidence="17">
    <location>
        <position position="377"/>
    </location>
    <ligand>
        <name>ATP</name>
        <dbReference type="ChEBI" id="CHEBI:30616"/>
    </ligand>
</feature>
<evidence type="ECO:0000256" key="5">
    <source>
        <dbReference type="ARBA" id="ARBA00022692"/>
    </source>
</evidence>
<dbReference type="PROSITE" id="PS50011">
    <property type="entry name" value="PROTEIN_KINASE_DOM"/>
    <property type="match status" value="1"/>
</dbReference>
<dbReference type="InterPro" id="IPR038408">
    <property type="entry name" value="GNK2_sf"/>
</dbReference>
<dbReference type="FunFam" id="3.30.430.20:FF:000012">
    <property type="entry name" value="Cysteine-rich receptor-like protein kinase 25"/>
    <property type="match status" value="1"/>
</dbReference>
<feature type="signal peptide" evidence="19">
    <location>
        <begin position="1"/>
        <end position="28"/>
    </location>
</feature>
<dbReference type="CDD" id="cd23509">
    <property type="entry name" value="Gnk2-like"/>
    <property type="match status" value="2"/>
</dbReference>
<proteinExistence type="predicted"/>
<comment type="subcellular location">
    <subcellularLocation>
        <location evidence="1">Membrane</location>
        <topology evidence="1">Single-pass membrane protein</topology>
    </subcellularLocation>
</comment>
<dbReference type="SUPFAM" id="SSF56112">
    <property type="entry name" value="Protein kinase-like (PK-like)"/>
    <property type="match status" value="1"/>
</dbReference>
<dbReference type="PANTHER" id="PTHR27002:SF1050">
    <property type="entry name" value="CYSTEINE-RICH RECEPTOR-LIKE PROTEIN KINASE 5"/>
    <property type="match status" value="1"/>
</dbReference>
<evidence type="ECO:0000256" key="18">
    <source>
        <dbReference type="SAM" id="Phobius"/>
    </source>
</evidence>
<comment type="caution">
    <text evidence="22">The sequence shown here is derived from an EMBL/GenBank/DDBJ whole genome shotgun (WGS) entry which is preliminary data.</text>
</comment>
<evidence type="ECO:0000313" key="23">
    <source>
        <dbReference type="Proteomes" id="UP001372338"/>
    </source>
</evidence>
<feature type="domain" description="Gnk2-homologous" evidence="21">
    <location>
        <begin position="31"/>
        <end position="134"/>
    </location>
</feature>
<dbReference type="PROSITE" id="PS00108">
    <property type="entry name" value="PROTEIN_KINASE_ST"/>
    <property type="match status" value="1"/>
</dbReference>